<dbReference type="InterPro" id="IPR011990">
    <property type="entry name" value="TPR-like_helical_dom_sf"/>
</dbReference>
<dbReference type="SUPFAM" id="SSF46894">
    <property type="entry name" value="C-terminal effector domain of the bipartite response regulators"/>
    <property type="match status" value="1"/>
</dbReference>
<dbReference type="SUPFAM" id="SSF52540">
    <property type="entry name" value="P-loop containing nucleoside triphosphate hydrolases"/>
    <property type="match status" value="1"/>
</dbReference>
<sequence>MQRKDEADVTFGVLGPVEVRACGAPPAELPPSVRALLARLALAAGRVVSVDSLTDALWGEELPADSTNALQIRVSKLRRALVAAGIGGDVLVTRAPGYLLAVSTEAVDAHRFEHLVARARTAAGAGEVAAALDRFDEALELWRGPALADVGTAEWASAERTRLEELRLGAVEDRLELCLEAGRHAESVADLERLATDNPLRERLHRLLMLALYRSGRQAEALAAYQALRRHLADELGIDPSPELQALSEAILRQQVPPAPAAGTIPVDSAPVAGAPTGAVATNEPAAGRGGRLPQRLASVIGRHEDVTTALQRLRTARVVTLTGPGGVGKTTLALEIARGVDDTLADEVHLIRLAALEQGADVAEAVAAQLGIAASGPGAEAADAVFDHLARRRPLLVVDNCEHVIDDVAALIERLAESCPEVRVLATSREALAVPGEIQVAVGPLPTPDGTEDVATIAAAPAVRLFCERARAVRPSFTVDAETAPVVASICRQLDGMPLAIELAAARVKALSPADISARLRDRFSLLTAGPRTSEARHRTLRATLDWSYQLLTDAERRLLRRLAVFRGGWTLAAAEEVCAFAGIEPGEVLDLLFRLVDRSLVVPDPATGRFRLLVTVREYAWARLDEAGEVAECRDRHLEHFTRLADEHGSLTWSGTLAWARLTEEYDNLRAAVEHALVRAHDDAEPGLRLACALVWFWNYGIRYEGTRALTALLATGGGSTAARARALQGVGLLSVYYPTPESRAAARESLASFEELGDRHNAAISRLVVAWEGQYSGDADAYRAMIAQSRQELGDADGGGWHGMALYLEALLSLRLADFETSARQWRTCLDFIRTTDDYMIGNAILAHLGVALREAGQRDEALAVLVDSVEAARGLDSPHGLAFALIHLAHTRLDLGDGDGATGLLAEADEVARRARNPRCQAWAAWGRARIALAQGDATAAVDECRRALALLEEREFPWARVRLWSFLAECAEAAGLPDEAERARRTASTVDATVEP</sequence>
<evidence type="ECO:0000259" key="4">
    <source>
        <dbReference type="PROSITE" id="PS51755"/>
    </source>
</evidence>
<comment type="caution">
    <text evidence="5">The sequence shown here is derived from an EMBL/GenBank/DDBJ whole genome shotgun (WGS) entry which is preliminary data.</text>
</comment>
<dbReference type="Gene3D" id="1.10.10.10">
    <property type="entry name" value="Winged helix-like DNA-binding domain superfamily/Winged helix DNA-binding domain"/>
    <property type="match status" value="1"/>
</dbReference>
<dbReference type="RefSeq" id="WP_167923445.1">
    <property type="nucleotide sequence ID" value="NZ_JAATVY010000001.1"/>
</dbReference>
<dbReference type="SMART" id="SM00862">
    <property type="entry name" value="Trans_reg_C"/>
    <property type="match status" value="1"/>
</dbReference>
<evidence type="ECO:0000256" key="1">
    <source>
        <dbReference type="ARBA" id="ARBA00005820"/>
    </source>
</evidence>
<dbReference type="InterPro" id="IPR036388">
    <property type="entry name" value="WH-like_DNA-bd_sf"/>
</dbReference>
<dbReference type="InterPro" id="IPR001867">
    <property type="entry name" value="OmpR/PhoB-type_DNA-bd"/>
</dbReference>
<name>A0ABX0XRG2_9ACTN</name>
<dbReference type="Gene3D" id="1.25.40.10">
    <property type="entry name" value="Tetratricopeptide repeat domain"/>
    <property type="match status" value="2"/>
</dbReference>
<dbReference type="SMART" id="SM01043">
    <property type="entry name" value="BTAD"/>
    <property type="match status" value="1"/>
</dbReference>
<gene>
    <name evidence="5" type="ORF">HC031_02480</name>
</gene>
<feature type="domain" description="OmpR/PhoB-type" evidence="4">
    <location>
        <begin position="1"/>
        <end position="102"/>
    </location>
</feature>
<dbReference type="Pfam" id="PF03704">
    <property type="entry name" value="BTAD"/>
    <property type="match status" value="1"/>
</dbReference>
<protein>
    <submittedName>
        <fullName evidence="5">AAA family ATPase</fullName>
    </submittedName>
</protein>
<comment type="similarity">
    <text evidence="1">Belongs to the AfsR/DnrI/RedD regulatory family.</text>
</comment>
<reference evidence="5 6" key="1">
    <citation type="submission" date="2020-03" db="EMBL/GenBank/DDBJ databases">
        <title>WGS of the type strain of Planosporangium spp.</title>
        <authorList>
            <person name="Thawai C."/>
        </authorList>
    </citation>
    <scope>NUCLEOTIDE SEQUENCE [LARGE SCALE GENOMIC DNA]</scope>
    <source>
        <strain evidence="5 6">TBRC 5610</strain>
    </source>
</reference>
<dbReference type="Pfam" id="PF13401">
    <property type="entry name" value="AAA_22"/>
    <property type="match status" value="1"/>
</dbReference>
<proteinExistence type="inferred from homology"/>
<dbReference type="InterPro" id="IPR003593">
    <property type="entry name" value="AAA+_ATPase"/>
</dbReference>
<keyword evidence="6" id="KW-1185">Reference proteome</keyword>
<dbReference type="SUPFAM" id="SSF48452">
    <property type="entry name" value="TPR-like"/>
    <property type="match status" value="2"/>
</dbReference>
<dbReference type="InterPro" id="IPR016032">
    <property type="entry name" value="Sig_transdc_resp-reg_C-effctor"/>
</dbReference>
<dbReference type="Gene3D" id="3.40.50.300">
    <property type="entry name" value="P-loop containing nucleotide triphosphate hydrolases"/>
    <property type="match status" value="1"/>
</dbReference>
<dbReference type="PANTHER" id="PTHR47691:SF3">
    <property type="entry name" value="HTH-TYPE TRANSCRIPTIONAL REGULATOR RV0890C-RELATED"/>
    <property type="match status" value="1"/>
</dbReference>
<dbReference type="InterPro" id="IPR058852">
    <property type="entry name" value="HTH_77"/>
</dbReference>
<feature type="DNA-binding region" description="OmpR/PhoB-type" evidence="3">
    <location>
        <begin position="1"/>
        <end position="102"/>
    </location>
</feature>
<dbReference type="CDD" id="cd15831">
    <property type="entry name" value="BTAD"/>
    <property type="match status" value="1"/>
</dbReference>
<dbReference type="InterPro" id="IPR049945">
    <property type="entry name" value="AAA_22"/>
</dbReference>
<dbReference type="Pfam" id="PF00486">
    <property type="entry name" value="Trans_reg_C"/>
    <property type="match status" value="1"/>
</dbReference>
<organism evidence="5 6">
    <name type="scientific">Planosporangium thailandense</name>
    <dbReference type="NCBI Taxonomy" id="765197"/>
    <lineage>
        <taxon>Bacteria</taxon>
        <taxon>Bacillati</taxon>
        <taxon>Actinomycetota</taxon>
        <taxon>Actinomycetes</taxon>
        <taxon>Micromonosporales</taxon>
        <taxon>Micromonosporaceae</taxon>
        <taxon>Planosporangium</taxon>
    </lineage>
</organism>
<dbReference type="InterPro" id="IPR005158">
    <property type="entry name" value="BTAD"/>
</dbReference>
<dbReference type="Pfam" id="PF25872">
    <property type="entry name" value="HTH_77"/>
    <property type="match status" value="1"/>
</dbReference>
<dbReference type="InterPro" id="IPR027417">
    <property type="entry name" value="P-loop_NTPase"/>
</dbReference>
<evidence type="ECO:0000313" key="6">
    <source>
        <dbReference type="Proteomes" id="UP000722989"/>
    </source>
</evidence>
<dbReference type="SMART" id="SM00382">
    <property type="entry name" value="AAA"/>
    <property type="match status" value="1"/>
</dbReference>
<evidence type="ECO:0000313" key="5">
    <source>
        <dbReference type="EMBL" id="NJC68595.1"/>
    </source>
</evidence>
<evidence type="ECO:0000256" key="3">
    <source>
        <dbReference type="PROSITE-ProRule" id="PRU01091"/>
    </source>
</evidence>
<evidence type="ECO:0000256" key="2">
    <source>
        <dbReference type="ARBA" id="ARBA00023125"/>
    </source>
</evidence>
<dbReference type="PRINTS" id="PR00364">
    <property type="entry name" value="DISEASERSIST"/>
</dbReference>
<accession>A0ABX0XRG2</accession>
<dbReference type="PROSITE" id="PS51755">
    <property type="entry name" value="OMPR_PHOB"/>
    <property type="match status" value="1"/>
</dbReference>
<keyword evidence="2 3" id="KW-0238">DNA-binding</keyword>
<dbReference type="Proteomes" id="UP000722989">
    <property type="component" value="Unassembled WGS sequence"/>
</dbReference>
<dbReference type="EMBL" id="JAATVY010000001">
    <property type="protein sequence ID" value="NJC68595.1"/>
    <property type="molecule type" value="Genomic_DNA"/>
</dbReference>
<dbReference type="PANTHER" id="PTHR47691">
    <property type="entry name" value="REGULATOR-RELATED"/>
    <property type="match status" value="1"/>
</dbReference>